<proteinExistence type="predicted"/>
<organism evidence="2 3">
    <name type="scientific">Penicillium patulum</name>
    <name type="common">Penicillium griseofulvum</name>
    <dbReference type="NCBI Taxonomy" id="5078"/>
    <lineage>
        <taxon>Eukaryota</taxon>
        <taxon>Fungi</taxon>
        <taxon>Dikarya</taxon>
        <taxon>Ascomycota</taxon>
        <taxon>Pezizomycotina</taxon>
        <taxon>Eurotiomycetes</taxon>
        <taxon>Eurotiomycetidae</taxon>
        <taxon>Eurotiales</taxon>
        <taxon>Aspergillaceae</taxon>
        <taxon>Penicillium</taxon>
    </lineage>
</organism>
<dbReference type="Proteomes" id="UP000070168">
    <property type="component" value="Unassembled WGS sequence"/>
</dbReference>
<dbReference type="RefSeq" id="XP_040650356.1">
    <property type="nucleotide sequence ID" value="XM_040796926.1"/>
</dbReference>
<evidence type="ECO:0000313" key="2">
    <source>
        <dbReference type="EMBL" id="KXG51820.1"/>
    </source>
</evidence>
<dbReference type="AlphaFoldDB" id="A0A135LS86"/>
<reference evidence="2 3" key="1">
    <citation type="journal article" date="2016" name="BMC Genomics">
        <title>Genome sequencing and secondary metabolism of the postharvest pathogen Penicillium griseofulvum.</title>
        <authorList>
            <person name="Banani H."/>
            <person name="Marcet-Houben M."/>
            <person name="Ballester A.R."/>
            <person name="Abbruscato P."/>
            <person name="Gonzalez-Candelas L."/>
            <person name="Gabaldon T."/>
            <person name="Spadaro D."/>
        </authorList>
    </citation>
    <scope>NUCLEOTIDE SEQUENCE [LARGE SCALE GENOMIC DNA]</scope>
    <source>
        <strain evidence="2 3">PG3</strain>
    </source>
</reference>
<name>A0A135LS86_PENPA</name>
<gene>
    <name evidence="2" type="ORF">PGRI_092130</name>
</gene>
<comment type="caution">
    <text evidence="2">The sequence shown here is derived from an EMBL/GenBank/DDBJ whole genome shotgun (WGS) entry which is preliminary data.</text>
</comment>
<accession>A0A135LS86</accession>
<dbReference type="EMBL" id="LHQR01000028">
    <property type="protein sequence ID" value="KXG51820.1"/>
    <property type="molecule type" value="Genomic_DNA"/>
</dbReference>
<dbReference type="OrthoDB" id="4505337at2759"/>
<evidence type="ECO:0000313" key="3">
    <source>
        <dbReference type="Proteomes" id="UP000070168"/>
    </source>
</evidence>
<dbReference type="OMA" id="WCNSSSA"/>
<evidence type="ECO:0000256" key="1">
    <source>
        <dbReference type="SAM" id="MobiDB-lite"/>
    </source>
</evidence>
<protein>
    <submittedName>
        <fullName evidence="2">Uncharacterized protein</fullName>
    </submittedName>
</protein>
<feature type="region of interest" description="Disordered" evidence="1">
    <location>
        <begin position="204"/>
        <end position="227"/>
    </location>
</feature>
<feature type="compositionally biased region" description="Basic and acidic residues" evidence="1">
    <location>
        <begin position="216"/>
        <end position="227"/>
    </location>
</feature>
<keyword evidence="3" id="KW-1185">Reference proteome</keyword>
<dbReference type="GeneID" id="63712226"/>
<sequence length="370" mass="41144">MEELGVFKRIRSYFERGGAKEDRNSIVSGNVIQQCYTMLSQMVQRDPAYYAVLVACRPDQHCKLIHRPGQDQQTAVFQSDDVGFGVPIDCVKSLVQGEGTSDIQSTVVFPTSETAQKIRLVPGFHRQLNSWLQTSLELKYGKGYNVFGEARDILVQPGDLVICLPQILRWPATFSSSNFLNLSQIGLGDKLSTSRESLNARYDTNNSNKAWQPEPQFRDTESTGGEDHAAKLGLNEEGWCNSSSAIGQALTGRLDWGSDRASKEKNCVLGSHGAAAVELVTKSRAQLANQFHKLCDSIDSNMDTDCGLDGWKEQHDELEFQDHSEHLHTPESFINPLTSNSPTWNNPSLDDMVADLDNTFSQMPMSFDLT</sequence>
<dbReference type="STRING" id="5078.A0A135LS86"/>